<dbReference type="GO" id="GO:0008299">
    <property type="term" value="P:isoprenoid biosynthetic process"/>
    <property type="evidence" value="ECO:0007669"/>
    <property type="project" value="InterPro"/>
</dbReference>
<dbReference type="PANTHER" id="PTHR12001:SF69">
    <property type="entry name" value="ALL TRANS-POLYPRENYL-DIPHOSPHATE SYNTHASE PDSS1"/>
    <property type="match status" value="1"/>
</dbReference>
<dbReference type="Gene3D" id="1.10.600.10">
    <property type="entry name" value="Farnesyl Diphosphate Synthase"/>
    <property type="match status" value="1"/>
</dbReference>
<dbReference type="PROSITE" id="PS00444">
    <property type="entry name" value="POLYPRENYL_SYNTHASE_2"/>
    <property type="match status" value="1"/>
</dbReference>
<keyword evidence="3 6" id="KW-0808">Transferase</keyword>
<evidence type="ECO:0000256" key="1">
    <source>
        <dbReference type="ARBA" id="ARBA00001946"/>
    </source>
</evidence>
<dbReference type="CDD" id="cd00685">
    <property type="entry name" value="Trans_IPPS_HT"/>
    <property type="match status" value="1"/>
</dbReference>
<comment type="similarity">
    <text evidence="2 6">Belongs to the FPP/GGPP synthase family.</text>
</comment>
<dbReference type="Pfam" id="PF00348">
    <property type="entry name" value="polyprenyl_synt"/>
    <property type="match status" value="1"/>
</dbReference>
<evidence type="ECO:0000256" key="4">
    <source>
        <dbReference type="ARBA" id="ARBA00022723"/>
    </source>
</evidence>
<dbReference type="SFLD" id="SFLDS00005">
    <property type="entry name" value="Isoprenoid_Synthase_Type_I"/>
    <property type="match status" value="1"/>
</dbReference>
<protein>
    <submittedName>
        <fullName evidence="7">Octaprenyl diphosphate synthase</fullName>
    </submittedName>
</protein>
<dbReference type="InterPro" id="IPR033749">
    <property type="entry name" value="Polyprenyl_synt_CS"/>
</dbReference>
<proteinExistence type="inferred from homology"/>
<accession>A0A3E2BK49</accession>
<dbReference type="GO" id="GO:0046872">
    <property type="term" value="F:metal ion binding"/>
    <property type="evidence" value="ECO:0007669"/>
    <property type="project" value="UniProtKB-KW"/>
</dbReference>
<reference evidence="7 8" key="1">
    <citation type="submission" date="2018-08" db="EMBL/GenBank/DDBJ databases">
        <title>Genome analysis of the thermophilic bacterium of the candidate phylum Aminicenantes from deep subsurface aquifer revealed its physiology and ecological role.</title>
        <authorList>
            <person name="Kadnikov V.V."/>
            <person name="Mardanov A.V."/>
            <person name="Beletsky A.V."/>
            <person name="Karnachuk O.V."/>
            <person name="Ravin N.V."/>
        </authorList>
    </citation>
    <scope>NUCLEOTIDE SEQUENCE [LARGE SCALE GENOMIC DNA]</scope>
    <source>
        <strain evidence="7">BY38</strain>
    </source>
</reference>
<organism evidence="7 8">
    <name type="scientific">Candidatus Saccharicenans subterraneus</name>
    <dbReference type="NCBI Taxonomy" id="2508984"/>
    <lineage>
        <taxon>Bacteria</taxon>
        <taxon>Candidatus Aminicenantota</taxon>
        <taxon>Candidatus Aminicenantia</taxon>
        <taxon>Candidatus Aminicenantales</taxon>
        <taxon>Candidatus Saccharicenantaceae</taxon>
        <taxon>Candidatus Saccharicenans</taxon>
    </lineage>
</organism>
<dbReference type="GO" id="GO:0004659">
    <property type="term" value="F:prenyltransferase activity"/>
    <property type="evidence" value="ECO:0007669"/>
    <property type="project" value="InterPro"/>
</dbReference>
<evidence type="ECO:0000256" key="2">
    <source>
        <dbReference type="ARBA" id="ARBA00006706"/>
    </source>
</evidence>
<dbReference type="InterPro" id="IPR008949">
    <property type="entry name" value="Isoprenoid_synthase_dom_sf"/>
</dbReference>
<dbReference type="PANTHER" id="PTHR12001">
    <property type="entry name" value="GERANYLGERANYL PYROPHOSPHATE SYNTHASE"/>
    <property type="match status" value="1"/>
</dbReference>
<dbReference type="InterPro" id="IPR000092">
    <property type="entry name" value="Polyprenyl_synt"/>
</dbReference>
<evidence type="ECO:0000313" key="8">
    <source>
        <dbReference type="Proteomes" id="UP000257323"/>
    </source>
</evidence>
<gene>
    <name evidence="7" type="ORF">OP8BY_0663</name>
</gene>
<dbReference type="AlphaFoldDB" id="A0A3E2BK49"/>
<name>A0A3E2BK49_9BACT</name>
<dbReference type="PROSITE" id="PS00723">
    <property type="entry name" value="POLYPRENYL_SYNTHASE_1"/>
    <property type="match status" value="1"/>
</dbReference>
<evidence type="ECO:0000256" key="6">
    <source>
        <dbReference type="RuleBase" id="RU004466"/>
    </source>
</evidence>
<keyword evidence="4" id="KW-0479">Metal-binding</keyword>
<dbReference type="SUPFAM" id="SSF48576">
    <property type="entry name" value="Terpenoid synthases"/>
    <property type="match status" value="1"/>
</dbReference>
<sequence>MNPHQLTLTSPKRVPPLSEIFKPIRQKLNRVDRALRIWPGSSSPVVRRLAGRTISRRGKLIRPGILLLITGHLGRRDGQDIHLAAAVEGIHQASLIHDDIIDRSDFRRGEQTALQRFGPEYSLLLGDFFFIRSIASSLSIKDREIPRLLAEAARLMIEGEMEELAESYNFNLSRARYLKIIEKKTASLFQTTCRLAGRLGRAGPEETEALEEYGLNLGLAFQVTDDLLDLVGQPSRTGKPAFSDLKEGRVTLPLILALKKADFSGRKNLTALLEKIKNDQDEQLWPELLAQLRDTGAFEQTFRQAASFTARAREAAGRLRPSVYRQSLLQLADFVLWREQ</sequence>
<comment type="caution">
    <text evidence="7">The sequence shown here is derived from an EMBL/GenBank/DDBJ whole genome shotgun (WGS) entry which is preliminary data.</text>
</comment>
<comment type="cofactor">
    <cofactor evidence="1">
        <name>Mg(2+)</name>
        <dbReference type="ChEBI" id="CHEBI:18420"/>
    </cofactor>
</comment>
<evidence type="ECO:0000313" key="7">
    <source>
        <dbReference type="EMBL" id="RFT15032.1"/>
    </source>
</evidence>
<dbReference type="Proteomes" id="UP000257323">
    <property type="component" value="Unassembled WGS sequence"/>
</dbReference>
<keyword evidence="5" id="KW-0460">Magnesium</keyword>
<evidence type="ECO:0000256" key="5">
    <source>
        <dbReference type="ARBA" id="ARBA00022842"/>
    </source>
</evidence>
<evidence type="ECO:0000256" key="3">
    <source>
        <dbReference type="ARBA" id="ARBA00022679"/>
    </source>
</evidence>
<dbReference type="EMBL" id="QUAH01000013">
    <property type="protein sequence ID" value="RFT15032.1"/>
    <property type="molecule type" value="Genomic_DNA"/>
</dbReference>